<reference evidence="1 2" key="1">
    <citation type="submission" date="2018-08" db="EMBL/GenBank/DDBJ databases">
        <title>Meiothermus luteus KCTC 52599 genome sequencing project.</title>
        <authorList>
            <person name="Da Costa M.S."/>
            <person name="Albuquerque L."/>
            <person name="Raposo P."/>
            <person name="Froufe H.J.C."/>
            <person name="Barroso C.S."/>
            <person name="Egas C."/>
        </authorList>
    </citation>
    <scope>NUCLEOTIDE SEQUENCE [LARGE SCALE GENOMIC DNA]</scope>
    <source>
        <strain evidence="1 2">KCTC 52599</strain>
    </source>
</reference>
<gene>
    <name evidence="1" type="primary">wecA_2</name>
    <name evidence="1" type="ORF">Mlute_00256</name>
</gene>
<proteinExistence type="predicted"/>
<organism evidence="1 2">
    <name type="scientific">Meiothermus luteus</name>
    <dbReference type="NCBI Taxonomy" id="2026184"/>
    <lineage>
        <taxon>Bacteria</taxon>
        <taxon>Thermotogati</taxon>
        <taxon>Deinococcota</taxon>
        <taxon>Deinococci</taxon>
        <taxon>Thermales</taxon>
        <taxon>Thermaceae</taxon>
        <taxon>Meiothermus</taxon>
    </lineage>
</organism>
<dbReference type="EC" id="2.7.8.33" evidence="1"/>
<protein>
    <submittedName>
        <fullName evidence="1">Undecaprenyl-phosphate alpha-N-acetylglucosaminyl 1-phosphate transferase</fullName>
        <ecNumber evidence="1">2.7.8.33</ecNumber>
    </submittedName>
</protein>
<dbReference type="Proteomes" id="UP000265800">
    <property type="component" value="Unassembled WGS sequence"/>
</dbReference>
<evidence type="ECO:0000313" key="2">
    <source>
        <dbReference type="Proteomes" id="UP000265800"/>
    </source>
</evidence>
<keyword evidence="1" id="KW-0808">Transferase</keyword>
<dbReference type="EMBL" id="QWKZ01000004">
    <property type="protein sequence ID" value="RIH89741.1"/>
    <property type="molecule type" value="Genomic_DNA"/>
</dbReference>
<sequence length="69" mass="7268">MEGSLLILTFLTAVATVGLSIPLARALGIVDRPGAIKIHTLPTPRFGGVGIVVAFGLWGWCPPWPTRST</sequence>
<dbReference type="AlphaFoldDB" id="A0A399F540"/>
<name>A0A399F540_9DEIN</name>
<comment type="caution">
    <text evidence="1">The sequence shown here is derived from an EMBL/GenBank/DDBJ whole genome shotgun (WGS) entry which is preliminary data.</text>
</comment>
<accession>A0A399F540</accession>
<dbReference type="GO" id="GO:0036380">
    <property type="term" value="F:UDP-N-acetylglucosamine-undecaprenyl-phosphate N-acetylglucosaminephosphotransferase activity"/>
    <property type="evidence" value="ECO:0007669"/>
    <property type="project" value="UniProtKB-EC"/>
</dbReference>
<evidence type="ECO:0000313" key="1">
    <source>
        <dbReference type="EMBL" id="RIH89741.1"/>
    </source>
</evidence>
<keyword evidence="2" id="KW-1185">Reference proteome</keyword>